<dbReference type="EMBL" id="ANNX02000026">
    <property type="protein sequence ID" value="KYC40854.1"/>
    <property type="molecule type" value="Genomic_DNA"/>
</dbReference>
<evidence type="ECO:0000256" key="1">
    <source>
        <dbReference type="SAM" id="Coils"/>
    </source>
</evidence>
<dbReference type="AlphaFoldDB" id="A0A139X835"/>
<dbReference type="RefSeq" id="WP_017739830.1">
    <property type="nucleotide sequence ID" value="NZ_KQ976354.1"/>
</dbReference>
<dbReference type="STRING" id="128403.WA1_24855"/>
<name>A0A139X835_9CYAN</name>
<protein>
    <submittedName>
        <fullName evidence="2">Uncharacterized protein</fullName>
    </submittedName>
</protein>
<evidence type="ECO:0000313" key="2">
    <source>
        <dbReference type="EMBL" id="KYC40854.1"/>
    </source>
</evidence>
<keyword evidence="3" id="KW-1185">Reference proteome</keyword>
<evidence type="ECO:0000313" key="3">
    <source>
        <dbReference type="Proteomes" id="UP000076925"/>
    </source>
</evidence>
<reference evidence="2 3" key="1">
    <citation type="journal article" date="2013" name="Genome Biol. Evol.">
        <title>Genomes of Stigonematalean cyanobacteria (subsection V) and the evolution of oxygenic photosynthesis from prokaryotes to plastids.</title>
        <authorList>
            <person name="Dagan T."/>
            <person name="Roettger M."/>
            <person name="Stucken K."/>
            <person name="Landan G."/>
            <person name="Koch R."/>
            <person name="Major P."/>
            <person name="Gould S.B."/>
            <person name="Goremykin V.V."/>
            <person name="Rippka R."/>
            <person name="Tandeau de Marsac N."/>
            <person name="Gugger M."/>
            <person name="Lockhart P.J."/>
            <person name="Allen J.F."/>
            <person name="Brune I."/>
            <person name="Maus I."/>
            <person name="Puhler A."/>
            <person name="Martin W.F."/>
        </authorList>
    </citation>
    <scope>NUCLEOTIDE SEQUENCE [LARGE SCALE GENOMIC DNA]</scope>
    <source>
        <strain evidence="2 3">PCC 7110</strain>
    </source>
</reference>
<proteinExistence type="predicted"/>
<feature type="coiled-coil region" evidence="1">
    <location>
        <begin position="49"/>
        <end position="76"/>
    </location>
</feature>
<keyword evidence="1" id="KW-0175">Coiled coil</keyword>
<comment type="caution">
    <text evidence="2">The sequence shown here is derived from an EMBL/GenBank/DDBJ whole genome shotgun (WGS) entry which is preliminary data.</text>
</comment>
<gene>
    <name evidence="2" type="ORF">WA1_24855</name>
</gene>
<organism evidence="2 3">
    <name type="scientific">Scytonema hofmannii PCC 7110</name>
    <dbReference type="NCBI Taxonomy" id="128403"/>
    <lineage>
        <taxon>Bacteria</taxon>
        <taxon>Bacillati</taxon>
        <taxon>Cyanobacteriota</taxon>
        <taxon>Cyanophyceae</taxon>
        <taxon>Nostocales</taxon>
        <taxon>Scytonemataceae</taxon>
        <taxon>Scytonema</taxon>
    </lineage>
</organism>
<dbReference type="OrthoDB" id="516125at2"/>
<accession>A0A139X835</accession>
<sequence length="126" mass="13952">MTNTGQPPTTEERLSRLETLFANVGETVLAQNDAIAATRFNINGQSNTIDVLVANIQQLTENVAAVNQRVDALTINVVEVTNRVDSLAAEAAQDRQQAAIDRQEFRTEIRQIWEYLRDRNGGSSPL</sequence>
<dbReference type="Gene3D" id="1.10.287.1490">
    <property type="match status" value="1"/>
</dbReference>
<dbReference type="Proteomes" id="UP000076925">
    <property type="component" value="Unassembled WGS sequence"/>
</dbReference>